<dbReference type="KEGG" id="oxy:HCG48_18110"/>
<feature type="transmembrane region" description="Helical" evidence="1">
    <location>
        <begin position="227"/>
        <end position="246"/>
    </location>
</feature>
<feature type="transmembrane region" description="Helical" evidence="1">
    <location>
        <begin position="144"/>
        <end position="163"/>
    </location>
</feature>
<accession>A0A6H1U704</accession>
<evidence type="ECO:0000313" key="3">
    <source>
        <dbReference type="Proteomes" id="UP000500857"/>
    </source>
</evidence>
<dbReference type="Proteomes" id="UP000500857">
    <property type="component" value="Chromosome"/>
</dbReference>
<feature type="transmembrane region" description="Helical" evidence="1">
    <location>
        <begin position="206"/>
        <end position="221"/>
    </location>
</feature>
<proteinExistence type="predicted"/>
<dbReference type="InterPro" id="IPR038330">
    <property type="entry name" value="TspO/MBR-related_sf"/>
</dbReference>
<feature type="transmembrane region" description="Helical" evidence="1">
    <location>
        <begin position="183"/>
        <end position="201"/>
    </location>
</feature>
<evidence type="ECO:0000313" key="2">
    <source>
        <dbReference type="EMBL" id="QIZ73813.1"/>
    </source>
</evidence>
<keyword evidence="1" id="KW-0812">Transmembrane</keyword>
<gene>
    <name evidence="2" type="ORF">HCG48_18110</name>
</gene>
<keyword evidence="1" id="KW-1133">Transmembrane helix</keyword>
<dbReference type="PANTHER" id="PTHR33802:SF1">
    <property type="entry name" value="XK-RELATED PROTEIN"/>
    <property type="match status" value="1"/>
</dbReference>
<sequence>MTGGDRARTWATAAAILAAFTINVLSNIVPLKGQSIGDISNSVFRDVLIIPANYAFAIWGVIYLGLISFAIYQALPQQQADPRLRRGGYWMVVASLSQIVWVFLFQLGSFALSVVAMLGILGSLIVLYLQLGIGRVPHSRRQRWWVDVPISIYLGWISVATIVNIASTLDYINWGGFGLSGELWTILMLAIAGAIAAIVGLQRGDLAFNAVFIWAFVAIAVRHGDRLAIVATALGEAIALALILLWDIQQRSQAR</sequence>
<dbReference type="AlphaFoldDB" id="A0A6H1U704"/>
<name>A0A6H1U704_9CYAN</name>
<dbReference type="EMBL" id="CP051167">
    <property type="protein sequence ID" value="QIZ73813.1"/>
    <property type="molecule type" value="Genomic_DNA"/>
</dbReference>
<protein>
    <submittedName>
        <fullName evidence="2">Tryptophan-rich sensory protein</fullName>
    </submittedName>
</protein>
<feature type="transmembrane region" description="Helical" evidence="1">
    <location>
        <begin position="50"/>
        <end position="75"/>
    </location>
</feature>
<dbReference type="PANTHER" id="PTHR33802">
    <property type="entry name" value="SI:CH211-161H7.5-RELATED"/>
    <property type="match status" value="1"/>
</dbReference>
<keyword evidence="3" id="KW-1185">Reference proteome</keyword>
<feature type="transmembrane region" description="Helical" evidence="1">
    <location>
        <begin position="110"/>
        <end position="132"/>
    </location>
</feature>
<feature type="transmembrane region" description="Helical" evidence="1">
    <location>
        <begin position="87"/>
        <end position="104"/>
    </location>
</feature>
<reference evidence="2 3" key="1">
    <citation type="submission" date="2020-04" db="EMBL/GenBank/DDBJ databases">
        <authorList>
            <person name="Basu S."/>
            <person name="Maruthanayagam V."/>
            <person name="Chakraborty S."/>
            <person name="Pramanik A."/>
            <person name="Mukherjee J."/>
            <person name="Brink B."/>
        </authorList>
    </citation>
    <scope>NUCLEOTIDE SEQUENCE [LARGE SCALE GENOMIC DNA]</scope>
    <source>
        <strain evidence="2 3">AP17</strain>
    </source>
</reference>
<keyword evidence="1" id="KW-0472">Membrane</keyword>
<dbReference type="Gene3D" id="1.20.1260.100">
    <property type="entry name" value="TspO/MBR protein"/>
    <property type="match status" value="1"/>
</dbReference>
<evidence type="ECO:0000256" key="1">
    <source>
        <dbReference type="SAM" id="Phobius"/>
    </source>
</evidence>
<organism evidence="2 3">
    <name type="scientific">Oxynema aestuarii AP17</name>
    <dbReference type="NCBI Taxonomy" id="2064643"/>
    <lineage>
        <taxon>Bacteria</taxon>
        <taxon>Bacillati</taxon>
        <taxon>Cyanobacteriota</taxon>
        <taxon>Cyanophyceae</taxon>
        <taxon>Oscillatoriophycideae</taxon>
        <taxon>Oscillatoriales</taxon>
        <taxon>Oscillatoriaceae</taxon>
        <taxon>Oxynema</taxon>
        <taxon>Oxynema aestuarii</taxon>
    </lineage>
</organism>